<keyword evidence="3" id="KW-1185">Reference proteome</keyword>
<proteinExistence type="predicted"/>
<evidence type="ECO:0000313" key="2">
    <source>
        <dbReference type="EMBL" id="KZP22766.1"/>
    </source>
</evidence>
<reference evidence="1 3" key="1">
    <citation type="journal article" date="2016" name="Mol. Biol. Evol.">
        <title>Comparative Genomics of Early-Diverging Mushroom-Forming Fungi Provides Insights into the Origins of Lignocellulose Decay Capabilities.</title>
        <authorList>
            <person name="Nagy L.G."/>
            <person name="Riley R."/>
            <person name="Tritt A."/>
            <person name="Adam C."/>
            <person name="Daum C."/>
            <person name="Floudas D."/>
            <person name="Sun H."/>
            <person name="Yadav J.S."/>
            <person name="Pangilinan J."/>
            <person name="Larsson K.H."/>
            <person name="Matsuura K."/>
            <person name="Barry K."/>
            <person name="Labutti K."/>
            <person name="Kuo R."/>
            <person name="Ohm R.A."/>
            <person name="Bhattacharya S.S."/>
            <person name="Shirouzu T."/>
            <person name="Yoshinaga Y."/>
            <person name="Martin F.M."/>
            <person name="Grigoriev I.V."/>
            <person name="Hibbett D.S."/>
        </authorList>
    </citation>
    <scope>NUCLEOTIDE SEQUENCE [LARGE SCALE GENOMIC DNA]</scope>
    <source>
        <strain evidence="1 3">CBS 109695</strain>
    </source>
</reference>
<accession>A0A167W9K6</accession>
<name>A0A167W9K6_9AGAM</name>
<dbReference type="OrthoDB" id="3981028at2759"/>
<dbReference type="AlphaFoldDB" id="A0A167W9K6"/>
<dbReference type="Proteomes" id="UP000076532">
    <property type="component" value="Unassembled WGS sequence"/>
</dbReference>
<evidence type="ECO:0000313" key="1">
    <source>
        <dbReference type="EMBL" id="KZP05843.1"/>
    </source>
</evidence>
<dbReference type="EMBL" id="KV417815">
    <property type="protein sequence ID" value="KZP05843.1"/>
    <property type="molecule type" value="Genomic_DNA"/>
</dbReference>
<evidence type="ECO:0000313" key="3">
    <source>
        <dbReference type="Proteomes" id="UP000076532"/>
    </source>
</evidence>
<organism evidence="1 3">
    <name type="scientific">Athelia psychrophila</name>
    <dbReference type="NCBI Taxonomy" id="1759441"/>
    <lineage>
        <taxon>Eukaryota</taxon>
        <taxon>Fungi</taxon>
        <taxon>Dikarya</taxon>
        <taxon>Basidiomycota</taxon>
        <taxon>Agaricomycotina</taxon>
        <taxon>Agaricomycetes</taxon>
        <taxon>Agaricomycetidae</taxon>
        <taxon>Atheliales</taxon>
        <taxon>Atheliaceae</taxon>
        <taxon>Athelia</taxon>
    </lineage>
</organism>
<protein>
    <submittedName>
        <fullName evidence="1">Uncharacterized protein</fullName>
    </submittedName>
</protein>
<dbReference type="EMBL" id="KV417537">
    <property type="protein sequence ID" value="KZP22766.1"/>
    <property type="molecule type" value="Genomic_DNA"/>
</dbReference>
<sequence>MPSVVLPAASTTTTAATLRSLYNRAARAFLHRDIEQTDSLIASAFSLLQPPSTLVSDSLALHRKKWDLLRITLETTVYAAPADDKPVPAALRDNRVLSPQTLIQALYDRSLVLFTPASVPSKPTSAFLPSQVLIALVLSSMKIDCPDSGRTMIEDWLAKRGQYEEAQVDTEGYEKVLDIYCLHVLPQLEEWDYANEFLQYEGELPADKRKVRTQRS</sequence>
<dbReference type="STRING" id="436010.A0A167W9K6"/>
<gene>
    <name evidence="2" type="ORF">FIBSPDRAFT_738388</name>
    <name evidence="1" type="ORF">FIBSPDRAFT_765323</name>
</gene>